<dbReference type="PANTHER" id="PTHR10264:SF19">
    <property type="entry name" value="AT06885P-RELATED"/>
    <property type="match status" value="1"/>
</dbReference>
<feature type="transmembrane region" description="Helical" evidence="4">
    <location>
        <begin position="6"/>
        <end position="25"/>
    </location>
</feature>
<dbReference type="Pfam" id="PF01145">
    <property type="entry name" value="Band_7"/>
    <property type="match status" value="1"/>
</dbReference>
<evidence type="ECO:0000313" key="6">
    <source>
        <dbReference type="EMBL" id="SMX54428.1"/>
    </source>
</evidence>
<dbReference type="SUPFAM" id="SSF117892">
    <property type="entry name" value="Band 7/SPFH domain"/>
    <property type="match status" value="1"/>
</dbReference>
<feature type="domain" description="Band 7" evidence="5">
    <location>
        <begin position="19"/>
        <end position="176"/>
    </location>
</feature>
<protein>
    <recommendedName>
        <fullName evidence="5">Band 7 domain-containing protein</fullName>
    </recommendedName>
</protein>
<dbReference type="InterPro" id="IPR001107">
    <property type="entry name" value="Band_7"/>
</dbReference>
<dbReference type="RefSeq" id="WP_087862271.1">
    <property type="nucleotide sequence ID" value="NZ_LT859958.1"/>
</dbReference>
<dbReference type="Proteomes" id="UP000195514">
    <property type="component" value="Chromosome I"/>
</dbReference>
<keyword evidence="4" id="KW-1133">Transmembrane helix</keyword>
<proteinExistence type="inferred from homology"/>
<name>A0A1Y6K6B3_9CHLR</name>
<keyword evidence="4" id="KW-0812">Transmembrane</keyword>
<dbReference type="FunFam" id="3.30.479.30:FF:000004">
    <property type="entry name" value="Putative membrane protease family, stomatin"/>
    <property type="match status" value="1"/>
</dbReference>
<comment type="similarity">
    <text evidence="2">Belongs to the band 7/mec-2 family.</text>
</comment>
<dbReference type="GO" id="GO:0098552">
    <property type="term" value="C:side of membrane"/>
    <property type="evidence" value="ECO:0007669"/>
    <property type="project" value="UniProtKB-ARBA"/>
</dbReference>
<dbReference type="PRINTS" id="PR00721">
    <property type="entry name" value="STOMATIN"/>
</dbReference>
<dbReference type="InterPro" id="IPR036013">
    <property type="entry name" value="Band_7/SPFH_dom_sf"/>
</dbReference>
<evidence type="ECO:0000259" key="5">
    <source>
        <dbReference type="SMART" id="SM00244"/>
    </source>
</evidence>
<evidence type="ECO:0000256" key="4">
    <source>
        <dbReference type="SAM" id="Phobius"/>
    </source>
</evidence>
<accession>A0A1Y6K6B3</accession>
<dbReference type="OrthoDB" id="9809197at2"/>
<dbReference type="PANTHER" id="PTHR10264">
    <property type="entry name" value="BAND 7 PROTEIN-RELATED"/>
    <property type="match status" value="1"/>
</dbReference>
<reference evidence="7" key="1">
    <citation type="submission" date="2017-05" db="EMBL/GenBank/DDBJ databases">
        <authorList>
            <person name="Kirkegaard R."/>
            <person name="Mcilroy J S."/>
        </authorList>
    </citation>
    <scope>NUCLEOTIDE SEQUENCE [LARGE SCALE GENOMIC DNA]</scope>
</reference>
<evidence type="ECO:0000256" key="3">
    <source>
        <dbReference type="ARBA" id="ARBA00023136"/>
    </source>
</evidence>
<keyword evidence="3 4" id="KW-0472">Membrane</keyword>
<evidence type="ECO:0000256" key="2">
    <source>
        <dbReference type="ARBA" id="ARBA00008164"/>
    </source>
</evidence>
<dbReference type="InterPro" id="IPR043202">
    <property type="entry name" value="Band-7_stomatin-like"/>
</dbReference>
<comment type="subcellular location">
    <subcellularLocation>
        <location evidence="1">Membrane</location>
    </subcellularLocation>
</comment>
<dbReference type="AlphaFoldDB" id="A0A1Y6K6B3"/>
<dbReference type="SMART" id="SM00244">
    <property type="entry name" value="PHB"/>
    <property type="match status" value="1"/>
</dbReference>
<dbReference type="PROSITE" id="PS01270">
    <property type="entry name" value="BAND_7"/>
    <property type="match status" value="1"/>
</dbReference>
<gene>
    <name evidence="6" type="ORF">CFX1CAM_1363</name>
</gene>
<sequence>MEYFIFGLIVFLVVVLLAISVRIVPEYQRAVVFRMGRSIGAKGPGLVFVIPFVDRAIFIDLREGFFDVPPQTCITADNASVNIDFLVYEKVIDPERSVLEVEDFTGAARGLAVTTLRAVVGAMDLDDVLSKRDEINQVLHDKLDEVTDRWGVRIMAVEIREVVPPRAIEEAMTRQMAAERNRRAMVAEADGKREAAVMIATGEKQAAILEAEGLREATVLEAEGRRQAAILEAEGYSLALDKIFAVAKTVDSKTLTLQYLEALKNLGEGASTKFIIPTELLNLAKPLSEYAKGALQE</sequence>
<dbReference type="InterPro" id="IPR001972">
    <property type="entry name" value="Stomatin_HflK_fam"/>
</dbReference>
<evidence type="ECO:0000313" key="7">
    <source>
        <dbReference type="Proteomes" id="UP000195514"/>
    </source>
</evidence>
<evidence type="ECO:0000256" key="1">
    <source>
        <dbReference type="ARBA" id="ARBA00004370"/>
    </source>
</evidence>
<dbReference type="Gene3D" id="3.30.479.30">
    <property type="entry name" value="Band 7 domain"/>
    <property type="match status" value="1"/>
</dbReference>
<organism evidence="6 7">
    <name type="scientific">Candidatus Brevifilum fermentans</name>
    <dbReference type="NCBI Taxonomy" id="1986204"/>
    <lineage>
        <taxon>Bacteria</taxon>
        <taxon>Bacillati</taxon>
        <taxon>Chloroflexota</taxon>
        <taxon>Anaerolineae</taxon>
        <taxon>Anaerolineales</taxon>
        <taxon>Anaerolineaceae</taxon>
        <taxon>Candidatus Brevifilum</taxon>
    </lineage>
</organism>
<dbReference type="EMBL" id="LT859958">
    <property type="protein sequence ID" value="SMX54428.1"/>
    <property type="molecule type" value="Genomic_DNA"/>
</dbReference>
<dbReference type="KEGG" id="abat:CFX1CAM_1363"/>
<keyword evidence="7" id="KW-1185">Reference proteome</keyword>
<dbReference type="GO" id="GO:0005886">
    <property type="term" value="C:plasma membrane"/>
    <property type="evidence" value="ECO:0007669"/>
    <property type="project" value="InterPro"/>
</dbReference>
<dbReference type="InterPro" id="IPR018080">
    <property type="entry name" value="Band_7/stomatin-like_CS"/>
</dbReference>